<dbReference type="EMBL" id="FOKU01000001">
    <property type="protein sequence ID" value="SFB66327.1"/>
    <property type="molecule type" value="Genomic_DNA"/>
</dbReference>
<dbReference type="PANTHER" id="PTHR34220:SF7">
    <property type="entry name" value="SENSOR HISTIDINE KINASE YPDA"/>
    <property type="match status" value="1"/>
</dbReference>
<feature type="transmembrane region" description="Helical" evidence="1">
    <location>
        <begin position="88"/>
        <end position="107"/>
    </location>
</feature>
<evidence type="ECO:0000256" key="1">
    <source>
        <dbReference type="SAM" id="Phobius"/>
    </source>
</evidence>
<accession>A0A1M6P4X4</accession>
<protein>
    <submittedName>
        <fullName evidence="5">Uncharacterized protein</fullName>
    </submittedName>
</protein>
<dbReference type="GO" id="GO:0016020">
    <property type="term" value="C:membrane"/>
    <property type="evidence" value="ECO:0007669"/>
    <property type="project" value="InterPro"/>
</dbReference>
<keyword evidence="7" id="KW-1185">Reference proteome</keyword>
<dbReference type="InterPro" id="IPR036890">
    <property type="entry name" value="HATPase_C_sf"/>
</dbReference>
<dbReference type="Pfam" id="PF06580">
    <property type="entry name" value="His_kinase"/>
    <property type="match status" value="1"/>
</dbReference>
<reference evidence="5 6" key="1">
    <citation type="submission" date="2016-11" db="EMBL/GenBank/DDBJ databases">
        <authorList>
            <person name="Varghese N."/>
            <person name="Submissions S."/>
        </authorList>
    </citation>
    <scope>NUCLEOTIDE SEQUENCE [LARGE SCALE GENOMIC DNA]</scope>
    <source>
        <strain evidence="5 6">CGMCC 1.12174</strain>
        <strain evidence="4 7">DSM 26351</strain>
    </source>
</reference>
<feature type="domain" description="Signal transduction histidine kinase internal region" evidence="3">
    <location>
        <begin position="172"/>
        <end position="249"/>
    </location>
</feature>
<gene>
    <name evidence="4" type="ORF">SAMN04487891_10134</name>
    <name evidence="5" type="ORF">SAMN05216293_0034</name>
</gene>
<feature type="transmembrane region" description="Helical" evidence="1">
    <location>
        <begin position="49"/>
        <end position="76"/>
    </location>
</feature>
<proteinExistence type="predicted"/>
<dbReference type="InterPro" id="IPR050640">
    <property type="entry name" value="Bact_2-comp_sensor_kinase"/>
</dbReference>
<dbReference type="GO" id="GO:0000155">
    <property type="term" value="F:phosphorelay sensor kinase activity"/>
    <property type="evidence" value="ECO:0007669"/>
    <property type="project" value="InterPro"/>
</dbReference>
<dbReference type="InterPro" id="IPR010559">
    <property type="entry name" value="Sig_transdc_His_kin_internal"/>
</dbReference>
<dbReference type="STRING" id="1055723.SAMN05216293_0034"/>
<dbReference type="PANTHER" id="PTHR34220">
    <property type="entry name" value="SENSOR HISTIDINE KINASE YPDA"/>
    <property type="match status" value="1"/>
</dbReference>
<dbReference type="Pfam" id="PF02518">
    <property type="entry name" value="HATPase_c"/>
    <property type="match status" value="1"/>
</dbReference>
<dbReference type="OrthoDB" id="9809908at2"/>
<dbReference type="Proteomes" id="UP000184031">
    <property type="component" value="Unassembled WGS sequence"/>
</dbReference>
<dbReference type="Proteomes" id="UP000198940">
    <property type="component" value="Unassembled WGS sequence"/>
</dbReference>
<evidence type="ECO:0000313" key="7">
    <source>
        <dbReference type="Proteomes" id="UP000198940"/>
    </source>
</evidence>
<evidence type="ECO:0000259" key="2">
    <source>
        <dbReference type="Pfam" id="PF02518"/>
    </source>
</evidence>
<dbReference type="Gene3D" id="3.30.565.10">
    <property type="entry name" value="Histidine kinase-like ATPase, C-terminal domain"/>
    <property type="match status" value="1"/>
</dbReference>
<dbReference type="InterPro" id="IPR003594">
    <property type="entry name" value="HATPase_dom"/>
</dbReference>
<dbReference type="SUPFAM" id="SSF55874">
    <property type="entry name" value="ATPase domain of HSP90 chaperone/DNA topoisomerase II/histidine kinase"/>
    <property type="match status" value="1"/>
</dbReference>
<evidence type="ECO:0000259" key="3">
    <source>
        <dbReference type="Pfam" id="PF06580"/>
    </source>
</evidence>
<evidence type="ECO:0000313" key="6">
    <source>
        <dbReference type="Proteomes" id="UP000184031"/>
    </source>
</evidence>
<dbReference type="EMBL" id="FRAT01000001">
    <property type="protein sequence ID" value="SHK02952.1"/>
    <property type="molecule type" value="Genomic_DNA"/>
</dbReference>
<name>A0A1M6P4X4_9FLAO</name>
<feature type="transmembrane region" description="Helical" evidence="1">
    <location>
        <begin position="127"/>
        <end position="151"/>
    </location>
</feature>
<organism evidence="5 6">
    <name type="scientific">Flagellimonas taeanensis</name>
    <dbReference type="NCBI Taxonomy" id="1005926"/>
    <lineage>
        <taxon>Bacteria</taxon>
        <taxon>Pseudomonadati</taxon>
        <taxon>Bacteroidota</taxon>
        <taxon>Flavobacteriia</taxon>
        <taxon>Flavobacteriales</taxon>
        <taxon>Flavobacteriaceae</taxon>
        <taxon>Flagellimonas</taxon>
    </lineage>
</organism>
<sequence length="365" mass="42623">MVTFLKKYTEPSLLKYLVLFYTFIAGIDFCRSFYFLYQGPGKVVDNLRGLMVVSVIDWALVLLFIGLVATLTKFLLIKKIAWRTIISLHVVLSIIQSYLTGFISPLILDYDLINRNYNFFEKVTHTFFFNVTTNILLYCSMLLIVYSYFYLRQIRSQETEKKVLENNLIKLKLKTLENQLNPHFLFNTLNSISSLVKREPDTAQDMIADVSYLLRKFLEIDNENLISIQEELEILEHYVNILKQRFQEDFKIVQNVKESTHHIKIPRLLIQSIIENSIKHGFSQKNRKLLIDLTIKKKGDQLIISVENNGKKLPEHPVYSNSGIGIINMKERLQALYQDRYKFDITNSSLGVKTEVYIQLPPSSL</sequence>
<keyword evidence="1" id="KW-1133">Transmembrane helix</keyword>
<dbReference type="RefSeq" id="WP_072875619.1">
    <property type="nucleotide sequence ID" value="NZ_FOKU01000001.1"/>
</dbReference>
<comment type="caution">
    <text evidence="5">The sequence shown here is derived from an EMBL/GenBank/DDBJ whole genome shotgun (WGS) entry which is preliminary data.</text>
</comment>
<keyword evidence="1" id="KW-0472">Membrane</keyword>
<keyword evidence="1" id="KW-0812">Transmembrane</keyword>
<dbReference type="AlphaFoldDB" id="A0A1M6P4X4"/>
<feature type="domain" description="Histidine kinase/HSP90-like ATPase" evidence="2">
    <location>
        <begin position="267"/>
        <end position="362"/>
    </location>
</feature>
<evidence type="ECO:0000313" key="5">
    <source>
        <dbReference type="EMBL" id="SHK02952.1"/>
    </source>
</evidence>
<evidence type="ECO:0000313" key="4">
    <source>
        <dbReference type="EMBL" id="SFB66327.1"/>
    </source>
</evidence>
<feature type="transmembrane region" description="Helical" evidence="1">
    <location>
        <begin position="16"/>
        <end position="37"/>
    </location>
</feature>